<accession>A0A382J4E4</accession>
<dbReference type="AlphaFoldDB" id="A0A382J4E4"/>
<sequence>MHPAKVRTIKTFVYSDTGEDIEQRFAPNMVSNIKRIKDPLADLTTDGWSKKKEFKYI</sequence>
<organism evidence="1">
    <name type="scientific">marine metagenome</name>
    <dbReference type="NCBI Taxonomy" id="408172"/>
    <lineage>
        <taxon>unclassified sequences</taxon>
        <taxon>metagenomes</taxon>
        <taxon>ecological metagenomes</taxon>
    </lineage>
</organism>
<name>A0A382J4E4_9ZZZZ</name>
<evidence type="ECO:0000313" key="1">
    <source>
        <dbReference type="EMBL" id="SVC07024.1"/>
    </source>
</evidence>
<protein>
    <submittedName>
        <fullName evidence="1">Uncharacterized protein</fullName>
    </submittedName>
</protein>
<dbReference type="EMBL" id="UINC01071818">
    <property type="protein sequence ID" value="SVC07024.1"/>
    <property type="molecule type" value="Genomic_DNA"/>
</dbReference>
<reference evidence="1" key="1">
    <citation type="submission" date="2018-05" db="EMBL/GenBank/DDBJ databases">
        <authorList>
            <person name="Lanie J.A."/>
            <person name="Ng W.-L."/>
            <person name="Kazmierczak K.M."/>
            <person name="Andrzejewski T.M."/>
            <person name="Davidsen T.M."/>
            <person name="Wayne K.J."/>
            <person name="Tettelin H."/>
            <person name="Glass J.I."/>
            <person name="Rusch D."/>
            <person name="Podicherti R."/>
            <person name="Tsui H.-C.T."/>
            <person name="Winkler M.E."/>
        </authorList>
    </citation>
    <scope>NUCLEOTIDE SEQUENCE</scope>
</reference>
<gene>
    <name evidence="1" type="ORF">METZ01_LOCUS259878</name>
</gene>
<proteinExistence type="predicted"/>